<dbReference type="EMBL" id="JACEIK010001269">
    <property type="protein sequence ID" value="MCD7467795.1"/>
    <property type="molecule type" value="Genomic_DNA"/>
</dbReference>
<keyword evidence="2" id="KW-1185">Reference proteome</keyword>
<feature type="non-terminal residue" evidence="1">
    <location>
        <position position="1"/>
    </location>
</feature>
<sequence>YESLRVLGMVTSVYVAKQVLAQKHQMATSVLYKKFDYDDWLAAECGCTPSEEWRKQMYFISRKNKKTQPETYRDEWDDDDLIIQAHEDFVKYIPEPAQAQKLSR</sequence>
<accession>A0ABS8T8Q5</accession>
<dbReference type="GO" id="GO:0004497">
    <property type="term" value="F:monooxygenase activity"/>
    <property type="evidence" value="ECO:0007669"/>
    <property type="project" value="UniProtKB-KW"/>
</dbReference>
<evidence type="ECO:0000313" key="1">
    <source>
        <dbReference type="EMBL" id="MCD7467795.1"/>
    </source>
</evidence>
<proteinExistence type="predicted"/>
<dbReference type="Proteomes" id="UP000823775">
    <property type="component" value="Unassembled WGS sequence"/>
</dbReference>
<gene>
    <name evidence="1" type="ORF">HAX54_005417</name>
</gene>
<keyword evidence="1" id="KW-0503">Monooxygenase</keyword>
<reference evidence="1 2" key="1">
    <citation type="journal article" date="2021" name="BMC Genomics">
        <title>Datura genome reveals duplications of psychoactive alkaloid biosynthetic genes and high mutation rate following tissue culture.</title>
        <authorList>
            <person name="Rajewski A."/>
            <person name="Carter-House D."/>
            <person name="Stajich J."/>
            <person name="Litt A."/>
        </authorList>
    </citation>
    <scope>NUCLEOTIDE SEQUENCE [LARGE SCALE GENOMIC DNA]</scope>
    <source>
        <strain evidence="1">AR-01</strain>
    </source>
</reference>
<comment type="caution">
    <text evidence="1">The sequence shown here is derived from an EMBL/GenBank/DDBJ whole genome shotgun (WGS) entry which is preliminary data.</text>
</comment>
<protein>
    <submittedName>
        <fullName evidence="1">Flavin-containing monooxygenase FMO GS-OX1</fullName>
    </submittedName>
</protein>
<evidence type="ECO:0000313" key="2">
    <source>
        <dbReference type="Proteomes" id="UP000823775"/>
    </source>
</evidence>
<organism evidence="1 2">
    <name type="scientific">Datura stramonium</name>
    <name type="common">Jimsonweed</name>
    <name type="synonym">Common thornapple</name>
    <dbReference type="NCBI Taxonomy" id="4076"/>
    <lineage>
        <taxon>Eukaryota</taxon>
        <taxon>Viridiplantae</taxon>
        <taxon>Streptophyta</taxon>
        <taxon>Embryophyta</taxon>
        <taxon>Tracheophyta</taxon>
        <taxon>Spermatophyta</taxon>
        <taxon>Magnoliopsida</taxon>
        <taxon>eudicotyledons</taxon>
        <taxon>Gunneridae</taxon>
        <taxon>Pentapetalae</taxon>
        <taxon>asterids</taxon>
        <taxon>lamiids</taxon>
        <taxon>Solanales</taxon>
        <taxon>Solanaceae</taxon>
        <taxon>Solanoideae</taxon>
        <taxon>Datureae</taxon>
        <taxon>Datura</taxon>
    </lineage>
</organism>
<keyword evidence="1" id="KW-0560">Oxidoreductase</keyword>
<name>A0ABS8T8Q5_DATST</name>